<dbReference type="PANTHER" id="PTHR10993:SF15">
    <property type="entry name" value="OCTANOYLTRANSFERASE LIP2, MITOCHONDRIAL"/>
    <property type="match status" value="1"/>
</dbReference>
<feature type="domain" description="BPL/LPL catalytic" evidence="9">
    <location>
        <begin position="35"/>
        <end position="217"/>
    </location>
</feature>
<gene>
    <name evidence="10" type="ORF">CVIRNUC_008044</name>
</gene>
<dbReference type="HAMAP" id="MF_00013">
    <property type="entry name" value="LipB"/>
    <property type="match status" value="1"/>
</dbReference>
<dbReference type="CDD" id="cd16444">
    <property type="entry name" value="LipB"/>
    <property type="match status" value="1"/>
</dbReference>
<dbReference type="InterPro" id="IPR020605">
    <property type="entry name" value="Octanoyltransferase_CS"/>
</dbReference>
<dbReference type="GO" id="GO:0033819">
    <property type="term" value="F:lipoyl(octanoyl) transferase activity"/>
    <property type="evidence" value="ECO:0007669"/>
    <property type="project" value="UniProtKB-EC"/>
</dbReference>
<dbReference type="PROSITE" id="PS01313">
    <property type="entry name" value="LIPB"/>
    <property type="match status" value="1"/>
</dbReference>
<evidence type="ECO:0000256" key="4">
    <source>
        <dbReference type="ARBA" id="ARBA00022679"/>
    </source>
</evidence>
<dbReference type="EMBL" id="CAUYUE010000011">
    <property type="protein sequence ID" value="CAK0784839.1"/>
    <property type="molecule type" value="Genomic_DNA"/>
</dbReference>
<dbReference type="Proteomes" id="UP001314263">
    <property type="component" value="Unassembled WGS sequence"/>
</dbReference>
<evidence type="ECO:0000313" key="11">
    <source>
        <dbReference type="Proteomes" id="UP001314263"/>
    </source>
</evidence>
<evidence type="ECO:0000256" key="7">
    <source>
        <dbReference type="PIRSR" id="PIRSR016262-2"/>
    </source>
</evidence>
<feature type="binding site" evidence="7">
    <location>
        <begin position="146"/>
        <end position="148"/>
    </location>
    <ligand>
        <name>substrate</name>
    </ligand>
</feature>
<organism evidence="10 11">
    <name type="scientific">Coccomyxa viridis</name>
    <dbReference type="NCBI Taxonomy" id="1274662"/>
    <lineage>
        <taxon>Eukaryota</taxon>
        <taxon>Viridiplantae</taxon>
        <taxon>Chlorophyta</taxon>
        <taxon>core chlorophytes</taxon>
        <taxon>Trebouxiophyceae</taxon>
        <taxon>Trebouxiophyceae incertae sedis</taxon>
        <taxon>Coccomyxaceae</taxon>
        <taxon>Coccomyxa</taxon>
    </lineage>
</organism>
<keyword evidence="4" id="KW-0808">Transferase</keyword>
<feature type="site" description="Lowers pKa of active site Cys" evidence="8">
    <location>
        <position position="143"/>
    </location>
</feature>
<dbReference type="AlphaFoldDB" id="A0AAV1ICT3"/>
<dbReference type="InterPro" id="IPR000544">
    <property type="entry name" value="Octanoyltransferase"/>
</dbReference>
<name>A0AAV1ICT3_9CHLO</name>
<dbReference type="Pfam" id="PF21948">
    <property type="entry name" value="LplA-B_cat"/>
    <property type="match status" value="1"/>
</dbReference>
<comment type="similarity">
    <text evidence="2">Belongs to the LipB family.</text>
</comment>
<evidence type="ECO:0000256" key="5">
    <source>
        <dbReference type="ARBA" id="ARBA00023315"/>
    </source>
</evidence>
<keyword evidence="11" id="KW-1185">Reference proteome</keyword>
<evidence type="ECO:0000256" key="8">
    <source>
        <dbReference type="PIRSR" id="PIRSR016262-3"/>
    </source>
</evidence>
<dbReference type="GO" id="GO:0009249">
    <property type="term" value="P:protein lipoylation"/>
    <property type="evidence" value="ECO:0007669"/>
    <property type="project" value="InterPro"/>
</dbReference>
<evidence type="ECO:0000256" key="1">
    <source>
        <dbReference type="ARBA" id="ARBA00004821"/>
    </source>
</evidence>
<evidence type="ECO:0000313" key="10">
    <source>
        <dbReference type="EMBL" id="CAK0784839.1"/>
    </source>
</evidence>
<evidence type="ECO:0000256" key="2">
    <source>
        <dbReference type="ARBA" id="ARBA00007907"/>
    </source>
</evidence>
<dbReference type="InterPro" id="IPR004143">
    <property type="entry name" value="BPL_LPL_catalytic"/>
</dbReference>
<evidence type="ECO:0000256" key="6">
    <source>
        <dbReference type="PIRSR" id="PIRSR016262-1"/>
    </source>
</evidence>
<accession>A0AAV1ICT3</accession>
<comment type="pathway">
    <text evidence="1">Protein modification; protein lipoylation via endogenous pathway; protein N(6)-(lipoyl)lysine from octanoyl-[acyl-carrier-protein]: step 1/2.</text>
</comment>
<dbReference type="NCBIfam" id="TIGR00214">
    <property type="entry name" value="lipB"/>
    <property type="match status" value="1"/>
</dbReference>
<dbReference type="Gene3D" id="3.30.930.10">
    <property type="entry name" value="Bira Bifunctional Protein, Domain 2"/>
    <property type="match status" value="1"/>
</dbReference>
<reference evidence="10 11" key="1">
    <citation type="submission" date="2023-10" db="EMBL/GenBank/DDBJ databases">
        <authorList>
            <person name="Maclean D."/>
            <person name="Macfadyen A."/>
        </authorList>
    </citation>
    <scope>NUCLEOTIDE SEQUENCE [LARGE SCALE GENOMIC DNA]</scope>
</reference>
<dbReference type="PANTHER" id="PTHR10993">
    <property type="entry name" value="OCTANOYLTRANSFERASE"/>
    <property type="match status" value="1"/>
</dbReference>
<sequence length="231" mass="25312">MSTRVLRVCNALGCLWKYQSALRYQEHIASSVRHQGVADTLILLQHPAVYTIGKRGTEADFKVSREDLRGAAVQTVPRGGETTFHGPGQLVCYPIVNLRRLKCGARAYVEGLEDTVIATVGERGLSAQGRLPGRTGVWVGERKIAAIGVQISHGVTRHGAALNVSTDLSYFDSIVPCGLADKEVTSLDQELGQGSLTVQEVGDHFVQCFMKQFEYSMAETIPRSQLEDWHT</sequence>
<dbReference type="InterPro" id="IPR045864">
    <property type="entry name" value="aa-tRNA-synth_II/BPL/LPL"/>
</dbReference>
<dbReference type="EC" id="2.3.1.181" evidence="3"/>
<dbReference type="PIRSF" id="PIRSF016262">
    <property type="entry name" value="LPLase"/>
    <property type="match status" value="1"/>
</dbReference>
<evidence type="ECO:0000256" key="3">
    <source>
        <dbReference type="ARBA" id="ARBA00012334"/>
    </source>
</evidence>
<feature type="active site" description="Acyl-thioester intermediate" evidence="6">
    <location>
        <position position="177"/>
    </location>
</feature>
<comment type="caution">
    <text evidence="10">The sequence shown here is derived from an EMBL/GenBank/DDBJ whole genome shotgun (WGS) entry which is preliminary data.</text>
</comment>
<dbReference type="SUPFAM" id="SSF55681">
    <property type="entry name" value="Class II aaRS and biotin synthetases"/>
    <property type="match status" value="1"/>
</dbReference>
<evidence type="ECO:0000259" key="9">
    <source>
        <dbReference type="PROSITE" id="PS51733"/>
    </source>
</evidence>
<feature type="binding site" evidence="7">
    <location>
        <begin position="78"/>
        <end position="85"/>
    </location>
    <ligand>
        <name>substrate</name>
    </ligand>
</feature>
<protein>
    <recommendedName>
        <fullName evidence="3">lipoyl(octanoyl) transferase</fullName>
        <ecNumber evidence="3">2.3.1.181</ecNumber>
    </recommendedName>
</protein>
<dbReference type="PROSITE" id="PS51733">
    <property type="entry name" value="BPL_LPL_CATALYTIC"/>
    <property type="match status" value="1"/>
</dbReference>
<proteinExistence type="inferred from homology"/>
<dbReference type="NCBIfam" id="NF010925">
    <property type="entry name" value="PRK14345.1"/>
    <property type="match status" value="1"/>
</dbReference>
<keyword evidence="5" id="KW-0012">Acyltransferase</keyword>
<feature type="binding site" evidence="7">
    <location>
        <begin position="159"/>
        <end position="161"/>
    </location>
    <ligand>
        <name>substrate</name>
    </ligand>
</feature>